<feature type="transmembrane region" description="Helical" evidence="2">
    <location>
        <begin position="12"/>
        <end position="35"/>
    </location>
</feature>
<evidence type="ECO:0008006" key="5">
    <source>
        <dbReference type="Google" id="ProtNLM"/>
    </source>
</evidence>
<feature type="region of interest" description="Disordered" evidence="1">
    <location>
        <begin position="102"/>
        <end position="129"/>
    </location>
</feature>
<organism evidence="3 4">
    <name type="scientific">Pelobates cultripes</name>
    <name type="common">Western spadefoot toad</name>
    <dbReference type="NCBI Taxonomy" id="61616"/>
    <lineage>
        <taxon>Eukaryota</taxon>
        <taxon>Metazoa</taxon>
        <taxon>Chordata</taxon>
        <taxon>Craniata</taxon>
        <taxon>Vertebrata</taxon>
        <taxon>Euteleostomi</taxon>
        <taxon>Amphibia</taxon>
        <taxon>Batrachia</taxon>
        <taxon>Anura</taxon>
        <taxon>Pelobatoidea</taxon>
        <taxon>Pelobatidae</taxon>
        <taxon>Pelobates</taxon>
    </lineage>
</organism>
<feature type="compositionally biased region" description="Basic and acidic residues" evidence="1">
    <location>
        <begin position="102"/>
        <end position="117"/>
    </location>
</feature>
<keyword evidence="2" id="KW-0812">Transmembrane</keyword>
<proteinExistence type="predicted"/>
<dbReference type="EMBL" id="OW240916">
    <property type="protein sequence ID" value="CAH2292045.1"/>
    <property type="molecule type" value="Genomic_DNA"/>
</dbReference>
<name>A0AAD1W7C3_PELCU</name>
<evidence type="ECO:0000256" key="1">
    <source>
        <dbReference type="SAM" id="MobiDB-lite"/>
    </source>
</evidence>
<keyword evidence="2" id="KW-1133">Transmembrane helix</keyword>
<protein>
    <recommendedName>
        <fullName evidence="5">Transmembrane protein 238</fullName>
    </recommendedName>
</protein>
<dbReference type="Pfam" id="PF15125">
    <property type="entry name" value="TMEM238"/>
    <property type="match status" value="1"/>
</dbReference>
<evidence type="ECO:0000313" key="4">
    <source>
        <dbReference type="Proteomes" id="UP001295444"/>
    </source>
</evidence>
<dbReference type="PANTHER" id="PTHR28613:SF7">
    <property type="entry name" value="TRANSMEMBRANE PROTEIN 238"/>
    <property type="match status" value="1"/>
</dbReference>
<keyword evidence="4" id="KW-1185">Reference proteome</keyword>
<dbReference type="InterPro" id="IPR029365">
    <property type="entry name" value="TMEM238"/>
</dbReference>
<evidence type="ECO:0000313" key="3">
    <source>
        <dbReference type="EMBL" id="CAH2292045.1"/>
    </source>
</evidence>
<keyword evidence="2" id="KW-0472">Membrane</keyword>
<dbReference type="Proteomes" id="UP001295444">
    <property type="component" value="Chromosome 05"/>
</dbReference>
<feature type="transmembrane region" description="Helical" evidence="2">
    <location>
        <begin position="47"/>
        <end position="69"/>
    </location>
</feature>
<gene>
    <name evidence="3" type="ORF">PECUL_23A040247</name>
</gene>
<dbReference type="PANTHER" id="PTHR28613">
    <property type="entry name" value="SI:CH211-232M10.4-RELATED"/>
    <property type="match status" value="1"/>
</dbReference>
<evidence type="ECO:0000256" key="2">
    <source>
        <dbReference type="SAM" id="Phobius"/>
    </source>
</evidence>
<accession>A0AAD1W7C3</accession>
<sequence length="177" mass="19851">MASPRRVVGRCPALFLLAVVADVMGLGLILIGIFVNLEMDGRSFGEFLIYTGGIMLFFSLLWWLAWYSFNLEVSMQELMMDPSMTEKKSNIAQIARKFSERFSRRARRKDSSRDTLRTPKQPGEPLHLTPSVFINNGFSSPLDSLRSSGNHLELSTVSSLDGDPRTAIAQHIVDKLV</sequence>
<dbReference type="AlphaFoldDB" id="A0AAD1W7C3"/>
<reference evidence="3" key="1">
    <citation type="submission" date="2022-03" db="EMBL/GenBank/DDBJ databases">
        <authorList>
            <person name="Alioto T."/>
            <person name="Alioto T."/>
            <person name="Gomez Garrido J."/>
        </authorList>
    </citation>
    <scope>NUCLEOTIDE SEQUENCE</scope>
</reference>